<protein>
    <submittedName>
        <fullName evidence="2">Uncharacterized protein</fullName>
    </submittedName>
</protein>
<accession>A0A9Q0S310</accession>
<keyword evidence="1" id="KW-1133">Transmembrane helix</keyword>
<dbReference type="EMBL" id="WJQU01000002">
    <property type="protein sequence ID" value="KAJ6643512.1"/>
    <property type="molecule type" value="Genomic_DNA"/>
</dbReference>
<keyword evidence="1" id="KW-0472">Membrane</keyword>
<proteinExistence type="predicted"/>
<comment type="caution">
    <text evidence="2">The sequence shown here is derived from an EMBL/GenBank/DDBJ whole genome shotgun (WGS) entry which is preliminary data.</text>
</comment>
<evidence type="ECO:0000256" key="1">
    <source>
        <dbReference type="SAM" id="Phobius"/>
    </source>
</evidence>
<feature type="transmembrane region" description="Helical" evidence="1">
    <location>
        <begin position="47"/>
        <end position="72"/>
    </location>
</feature>
<dbReference type="OrthoDB" id="8067855at2759"/>
<evidence type="ECO:0000313" key="3">
    <source>
        <dbReference type="Proteomes" id="UP001151699"/>
    </source>
</evidence>
<keyword evidence="1" id="KW-0812">Transmembrane</keyword>
<gene>
    <name evidence="2" type="ORF">Bhyg_08474</name>
</gene>
<sequence length="177" mass="19553">MQYELRPDFLDDTVVSDGLTTCDLCSWAVPDKNAFLFDGSIEAASELGWAFTIAIVAVISALLGAIIMITLVRCKRLKTSTGAPLIPWWCRRTDINTTAETQNQEPKQRPAEELPVTAHANPQVWIWLKNVNTPATPEPIPFPPSVSIENYYTNTDDNISSPSKVSEVLYEEISGIG</sequence>
<organism evidence="2 3">
    <name type="scientific">Pseudolycoriella hygida</name>
    <dbReference type="NCBI Taxonomy" id="35572"/>
    <lineage>
        <taxon>Eukaryota</taxon>
        <taxon>Metazoa</taxon>
        <taxon>Ecdysozoa</taxon>
        <taxon>Arthropoda</taxon>
        <taxon>Hexapoda</taxon>
        <taxon>Insecta</taxon>
        <taxon>Pterygota</taxon>
        <taxon>Neoptera</taxon>
        <taxon>Endopterygota</taxon>
        <taxon>Diptera</taxon>
        <taxon>Nematocera</taxon>
        <taxon>Sciaroidea</taxon>
        <taxon>Sciaridae</taxon>
        <taxon>Pseudolycoriella</taxon>
    </lineage>
</organism>
<dbReference type="Proteomes" id="UP001151699">
    <property type="component" value="Chromosome B"/>
</dbReference>
<evidence type="ECO:0000313" key="2">
    <source>
        <dbReference type="EMBL" id="KAJ6643512.1"/>
    </source>
</evidence>
<keyword evidence="3" id="KW-1185">Reference proteome</keyword>
<reference evidence="2" key="1">
    <citation type="submission" date="2022-07" db="EMBL/GenBank/DDBJ databases">
        <authorList>
            <person name="Trinca V."/>
            <person name="Uliana J.V.C."/>
            <person name="Torres T.T."/>
            <person name="Ward R.J."/>
            <person name="Monesi N."/>
        </authorList>
    </citation>
    <scope>NUCLEOTIDE SEQUENCE</scope>
    <source>
        <strain evidence="2">HSMRA1968</strain>
        <tissue evidence="2">Whole embryos</tissue>
    </source>
</reference>
<name>A0A9Q0S310_9DIPT</name>
<dbReference type="AlphaFoldDB" id="A0A9Q0S310"/>